<reference evidence="1" key="1">
    <citation type="submission" date="2014-11" db="EMBL/GenBank/DDBJ databases">
        <authorList>
            <person name="Amaro Gonzalez C."/>
        </authorList>
    </citation>
    <scope>NUCLEOTIDE SEQUENCE</scope>
</reference>
<sequence>MLALPAFSRQLTVGATKLFPAA</sequence>
<dbReference type="AlphaFoldDB" id="A0A0E9RG08"/>
<name>A0A0E9RG08_ANGAN</name>
<proteinExistence type="predicted"/>
<reference evidence="1" key="2">
    <citation type="journal article" date="2015" name="Fish Shellfish Immunol.">
        <title>Early steps in the European eel (Anguilla anguilla)-Vibrio vulnificus interaction in the gills: Role of the RtxA13 toxin.</title>
        <authorList>
            <person name="Callol A."/>
            <person name="Pajuelo D."/>
            <person name="Ebbesson L."/>
            <person name="Teles M."/>
            <person name="MacKenzie S."/>
            <person name="Amaro C."/>
        </authorList>
    </citation>
    <scope>NUCLEOTIDE SEQUENCE</scope>
</reference>
<protein>
    <submittedName>
        <fullName evidence="1">Uncharacterized protein</fullName>
    </submittedName>
</protein>
<evidence type="ECO:0000313" key="1">
    <source>
        <dbReference type="EMBL" id="JAH27273.1"/>
    </source>
</evidence>
<organism evidence="1">
    <name type="scientific">Anguilla anguilla</name>
    <name type="common">European freshwater eel</name>
    <name type="synonym">Muraena anguilla</name>
    <dbReference type="NCBI Taxonomy" id="7936"/>
    <lineage>
        <taxon>Eukaryota</taxon>
        <taxon>Metazoa</taxon>
        <taxon>Chordata</taxon>
        <taxon>Craniata</taxon>
        <taxon>Vertebrata</taxon>
        <taxon>Euteleostomi</taxon>
        <taxon>Actinopterygii</taxon>
        <taxon>Neopterygii</taxon>
        <taxon>Teleostei</taxon>
        <taxon>Anguilliformes</taxon>
        <taxon>Anguillidae</taxon>
        <taxon>Anguilla</taxon>
    </lineage>
</organism>
<dbReference type="EMBL" id="GBXM01081304">
    <property type="protein sequence ID" value="JAH27273.1"/>
    <property type="molecule type" value="Transcribed_RNA"/>
</dbReference>
<accession>A0A0E9RG08</accession>